<keyword evidence="2" id="KW-0238">DNA-binding</keyword>
<dbReference type="PANTHER" id="PTHR44688:SF16">
    <property type="entry name" value="DNA-BINDING TRANSCRIPTIONAL ACTIVATOR DEVR_DOSR"/>
    <property type="match status" value="1"/>
</dbReference>
<dbReference type="SUPFAM" id="SSF52172">
    <property type="entry name" value="CheY-like"/>
    <property type="match status" value="1"/>
</dbReference>
<evidence type="ECO:0000313" key="5">
    <source>
        <dbReference type="EMBL" id="MFD2479641.1"/>
    </source>
</evidence>
<dbReference type="Pfam" id="PF00196">
    <property type="entry name" value="GerE"/>
    <property type="match status" value="1"/>
</dbReference>
<gene>
    <name evidence="5" type="ORF">ACFSUT_05110</name>
</gene>
<dbReference type="PANTHER" id="PTHR44688">
    <property type="entry name" value="DNA-BINDING TRANSCRIPTIONAL ACTIVATOR DEVR_DOSR"/>
    <property type="match status" value="1"/>
</dbReference>
<evidence type="ECO:0000313" key="6">
    <source>
        <dbReference type="Proteomes" id="UP001597542"/>
    </source>
</evidence>
<keyword evidence="6" id="KW-1185">Reference proteome</keyword>
<reference evidence="6" key="1">
    <citation type="journal article" date="2019" name="Int. J. Syst. Evol. Microbiol.">
        <title>The Global Catalogue of Microorganisms (GCM) 10K type strain sequencing project: providing services to taxonomists for standard genome sequencing and annotation.</title>
        <authorList>
            <consortium name="The Broad Institute Genomics Platform"/>
            <consortium name="The Broad Institute Genome Sequencing Center for Infectious Disease"/>
            <person name="Wu L."/>
            <person name="Ma J."/>
        </authorList>
    </citation>
    <scope>NUCLEOTIDE SEQUENCE [LARGE SCALE GENOMIC DNA]</scope>
    <source>
        <strain evidence="6">CGMCC 4.7638</strain>
    </source>
</reference>
<dbReference type="PRINTS" id="PR00038">
    <property type="entry name" value="HTHLUXR"/>
</dbReference>
<dbReference type="InterPro" id="IPR011006">
    <property type="entry name" value="CheY-like_superfamily"/>
</dbReference>
<dbReference type="EMBL" id="JBHUKQ010000004">
    <property type="protein sequence ID" value="MFD2479641.1"/>
    <property type="molecule type" value="Genomic_DNA"/>
</dbReference>
<organism evidence="5 6">
    <name type="scientific">Amycolatopsis albidoflavus</name>
    <dbReference type="NCBI Taxonomy" id="102226"/>
    <lineage>
        <taxon>Bacteria</taxon>
        <taxon>Bacillati</taxon>
        <taxon>Actinomycetota</taxon>
        <taxon>Actinomycetes</taxon>
        <taxon>Pseudonocardiales</taxon>
        <taxon>Pseudonocardiaceae</taxon>
        <taxon>Amycolatopsis</taxon>
    </lineage>
</organism>
<evidence type="ECO:0000259" key="4">
    <source>
        <dbReference type="PROSITE" id="PS50043"/>
    </source>
</evidence>
<protein>
    <submittedName>
        <fullName evidence="5">LuxR C-terminal-related transcriptional regulator</fullName>
    </submittedName>
</protein>
<dbReference type="SMART" id="SM00421">
    <property type="entry name" value="HTH_LUXR"/>
    <property type="match status" value="1"/>
</dbReference>
<dbReference type="InterPro" id="IPR016032">
    <property type="entry name" value="Sig_transdc_resp-reg_C-effctor"/>
</dbReference>
<feature type="domain" description="HTH luxR-type" evidence="4">
    <location>
        <begin position="119"/>
        <end position="184"/>
    </location>
</feature>
<sequence length="186" mass="20193">MGVGLASFLETDRRLTVVPFTSPLEADVLVFATDLLDTDSATALRRIAGSSTARVVLIAEHFSEANVIAAVECGVVSVLPFGSSSADLVDTVLDAAERPALDPRLLTELMDQIRRLGRPEPDSSQLTDREIAILRMLADGLDTQQIADELCYSARTVKNILHVLLSRKKLRNRQHAVAYAVRAGLI</sequence>
<accession>A0ABW5HRU8</accession>
<name>A0ABW5HRU8_9PSEU</name>
<dbReference type="Gene3D" id="3.40.50.2300">
    <property type="match status" value="1"/>
</dbReference>
<dbReference type="SUPFAM" id="SSF46894">
    <property type="entry name" value="C-terminal effector domain of the bipartite response regulators"/>
    <property type="match status" value="1"/>
</dbReference>
<keyword evidence="3" id="KW-0804">Transcription</keyword>
<evidence type="ECO:0000256" key="1">
    <source>
        <dbReference type="ARBA" id="ARBA00023015"/>
    </source>
</evidence>
<dbReference type="CDD" id="cd06170">
    <property type="entry name" value="LuxR_C_like"/>
    <property type="match status" value="1"/>
</dbReference>
<keyword evidence="1" id="KW-0805">Transcription regulation</keyword>
<dbReference type="Proteomes" id="UP001597542">
    <property type="component" value="Unassembled WGS sequence"/>
</dbReference>
<dbReference type="RefSeq" id="WP_344277797.1">
    <property type="nucleotide sequence ID" value="NZ_BAAAHV010000013.1"/>
</dbReference>
<proteinExistence type="predicted"/>
<evidence type="ECO:0000256" key="3">
    <source>
        <dbReference type="ARBA" id="ARBA00023163"/>
    </source>
</evidence>
<comment type="caution">
    <text evidence="5">The sequence shown here is derived from an EMBL/GenBank/DDBJ whole genome shotgun (WGS) entry which is preliminary data.</text>
</comment>
<dbReference type="InterPro" id="IPR000792">
    <property type="entry name" value="Tscrpt_reg_LuxR_C"/>
</dbReference>
<evidence type="ECO:0000256" key="2">
    <source>
        <dbReference type="ARBA" id="ARBA00023125"/>
    </source>
</evidence>
<dbReference type="PROSITE" id="PS50043">
    <property type="entry name" value="HTH_LUXR_2"/>
    <property type="match status" value="1"/>
</dbReference>